<evidence type="ECO:0000313" key="5">
    <source>
        <dbReference type="EMBL" id="PHQ28801.1"/>
    </source>
</evidence>
<dbReference type="InterPro" id="IPR002104">
    <property type="entry name" value="Integrase_catalytic"/>
</dbReference>
<reference evidence="5 6" key="1">
    <citation type="submission" date="2017-08" db="EMBL/GenBank/DDBJ databases">
        <title>The whole genome shortgun sequences of strain Leeuwenhoekiella nanhaiensis G18 from the South China Sea.</title>
        <authorList>
            <person name="Liu Q."/>
        </authorList>
    </citation>
    <scope>NUCLEOTIDE SEQUENCE [LARGE SCALE GENOMIC DNA]</scope>
    <source>
        <strain evidence="5 6">G18</strain>
    </source>
</reference>
<keyword evidence="6" id="KW-1185">Reference proteome</keyword>
<dbReference type="InterPro" id="IPR013762">
    <property type="entry name" value="Integrase-like_cat_sf"/>
</dbReference>
<dbReference type="CDD" id="cd01185">
    <property type="entry name" value="INTN1_C_like"/>
    <property type="match status" value="1"/>
</dbReference>
<keyword evidence="3" id="KW-0233">DNA recombination</keyword>
<gene>
    <name evidence="5" type="ORF">CJ305_13365</name>
</gene>
<evidence type="ECO:0000256" key="1">
    <source>
        <dbReference type="ARBA" id="ARBA00008857"/>
    </source>
</evidence>
<dbReference type="Pfam" id="PF00589">
    <property type="entry name" value="Phage_integrase"/>
    <property type="match status" value="1"/>
</dbReference>
<comment type="similarity">
    <text evidence="1">Belongs to the 'phage' integrase family.</text>
</comment>
<accession>A0A2G1VPV9</accession>
<organism evidence="5 6">
    <name type="scientific">Leeuwenhoekiella nanhaiensis</name>
    <dbReference type="NCBI Taxonomy" id="1655491"/>
    <lineage>
        <taxon>Bacteria</taxon>
        <taxon>Pseudomonadati</taxon>
        <taxon>Bacteroidota</taxon>
        <taxon>Flavobacteriia</taxon>
        <taxon>Flavobacteriales</taxon>
        <taxon>Flavobacteriaceae</taxon>
        <taxon>Leeuwenhoekiella</taxon>
    </lineage>
</organism>
<evidence type="ECO:0000256" key="3">
    <source>
        <dbReference type="ARBA" id="ARBA00023172"/>
    </source>
</evidence>
<dbReference type="Proteomes" id="UP000229433">
    <property type="component" value="Unassembled WGS sequence"/>
</dbReference>
<name>A0A2G1VPV9_9FLAO</name>
<feature type="domain" description="Tyr recombinase" evidence="4">
    <location>
        <begin position="232"/>
        <end position="416"/>
    </location>
</feature>
<dbReference type="Gene3D" id="1.10.443.10">
    <property type="entry name" value="Intergrase catalytic core"/>
    <property type="match status" value="1"/>
</dbReference>
<dbReference type="InterPro" id="IPR011010">
    <property type="entry name" value="DNA_brk_join_enz"/>
</dbReference>
<proteinExistence type="inferred from homology"/>
<dbReference type="PROSITE" id="PS51898">
    <property type="entry name" value="TYR_RECOMBINASE"/>
    <property type="match status" value="1"/>
</dbReference>
<protein>
    <recommendedName>
        <fullName evidence="4">Tyr recombinase domain-containing protein</fullName>
    </recommendedName>
</protein>
<dbReference type="SUPFAM" id="SSF56349">
    <property type="entry name" value="DNA breaking-rejoining enzymes"/>
    <property type="match status" value="1"/>
</dbReference>
<dbReference type="PANTHER" id="PTHR30349">
    <property type="entry name" value="PHAGE INTEGRASE-RELATED"/>
    <property type="match status" value="1"/>
</dbReference>
<dbReference type="AlphaFoldDB" id="A0A2G1VPV9"/>
<dbReference type="InterPro" id="IPR050090">
    <property type="entry name" value="Tyrosine_recombinase_XerCD"/>
</dbReference>
<evidence type="ECO:0000313" key="6">
    <source>
        <dbReference type="Proteomes" id="UP000229433"/>
    </source>
</evidence>
<dbReference type="GO" id="GO:0006310">
    <property type="term" value="P:DNA recombination"/>
    <property type="evidence" value="ECO:0007669"/>
    <property type="project" value="UniProtKB-KW"/>
</dbReference>
<dbReference type="GO" id="GO:0015074">
    <property type="term" value="P:DNA integration"/>
    <property type="evidence" value="ECO:0007669"/>
    <property type="project" value="InterPro"/>
</dbReference>
<keyword evidence="2" id="KW-0238">DNA-binding</keyword>
<dbReference type="GO" id="GO:0003677">
    <property type="term" value="F:DNA binding"/>
    <property type="evidence" value="ECO:0007669"/>
    <property type="project" value="UniProtKB-KW"/>
</dbReference>
<comment type="caution">
    <text evidence="5">The sequence shown here is derived from an EMBL/GenBank/DDBJ whole genome shotgun (WGS) entry which is preliminary data.</text>
</comment>
<evidence type="ECO:0000259" key="4">
    <source>
        <dbReference type="PROSITE" id="PS51898"/>
    </source>
</evidence>
<dbReference type="PANTHER" id="PTHR30349:SF64">
    <property type="entry name" value="PROPHAGE INTEGRASE INTD-RELATED"/>
    <property type="match status" value="1"/>
</dbReference>
<sequence>MPLIMPLNIMSYSCTFNLKEPKSNRPTLIYLRAYFKNEGKYLKYSTGESIHPKYWNNESKFPNRLPGRSNIAVQINSIINQLSRYSETFQMICGRLEMQGDVVSLAAVKKELNYEFKKNTLAPNSFFPVFDDFVKEKVDLAKIAGGTIQRYKNIKEVLQEFEKSSNYKLTFSSINEDFYVAFVKYSRKTLKHKDNTLGRNIGFIQTFMNWAGGKGFHHNYTFKGFEKPRSETDEIALSIDELNQLFEFDLSKKPSLERVRDVFIFGCATGMRYSDFSKITSENIRNNHIYRNSQKQKNNLGIPLNKYSKFILEKYNYALPKISSQKFREYIKDACELAGFNKDTIKTTYRGNERIEERMPMYKRISTHTARRTFITISLDKGMRPEIVMSITGHKSYSSFKKYIKLTQSSRERAMQNTWN</sequence>
<dbReference type="EMBL" id="NQXA01000011">
    <property type="protein sequence ID" value="PHQ28801.1"/>
    <property type="molecule type" value="Genomic_DNA"/>
</dbReference>
<dbReference type="InterPro" id="IPR010998">
    <property type="entry name" value="Integrase_recombinase_N"/>
</dbReference>
<dbReference type="OrthoDB" id="1493636at2"/>
<dbReference type="Gene3D" id="1.10.150.130">
    <property type="match status" value="1"/>
</dbReference>
<evidence type="ECO:0000256" key="2">
    <source>
        <dbReference type="ARBA" id="ARBA00023125"/>
    </source>
</evidence>